<dbReference type="PANTHER" id="PTHR12110">
    <property type="entry name" value="HYDROXYPYRUVATE ISOMERASE"/>
    <property type="match status" value="1"/>
</dbReference>
<evidence type="ECO:0000259" key="1">
    <source>
        <dbReference type="Pfam" id="PF01261"/>
    </source>
</evidence>
<dbReference type="AlphaFoldDB" id="A0A5K7XH98"/>
<organism evidence="2 3">
    <name type="scientific">Lacipirellula parvula</name>
    <dbReference type="NCBI Taxonomy" id="2650471"/>
    <lineage>
        <taxon>Bacteria</taxon>
        <taxon>Pseudomonadati</taxon>
        <taxon>Planctomycetota</taxon>
        <taxon>Planctomycetia</taxon>
        <taxon>Pirellulales</taxon>
        <taxon>Lacipirellulaceae</taxon>
        <taxon>Lacipirellula</taxon>
    </lineage>
</organism>
<proteinExistence type="predicted"/>
<dbReference type="InterPro" id="IPR050312">
    <property type="entry name" value="IolE/XylAMocC-like"/>
</dbReference>
<dbReference type="InterPro" id="IPR013022">
    <property type="entry name" value="Xyl_isomerase-like_TIM-brl"/>
</dbReference>
<dbReference type="SUPFAM" id="SSF51658">
    <property type="entry name" value="Xylose isomerase-like"/>
    <property type="match status" value="1"/>
</dbReference>
<protein>
    <recommendedName>
        <fullName evidence="1">Xylose isomerase-like TIM barrel domain-containing protein</fullName>
    </recommendedName>
</protein>
<feature type="domain" description="Xylose isomerase-like TIM barrel" evidence="1">
    <location>
        <begin position="23"/>
        <end position="249"/>
    </location>
</feature>
<name>A0A5K7XH98_9BACT</name>
<accession>A0A5K7XH98</accession>
<dbReference type="InterPro" id="IPR036237">
    <property type="entry name" value="Xyl_isomerase-like_sf"/>
</dbReference>
<dbReference type="Pfam" id="PF01261">
    <property type="entry name" value="AP_endonuc_2"/>
    <property type="match status" value="1"/>
</dbReference>
<dbReference type="Gene3D" id="3.20.20.150">
    <property type="entry name" value="Divalent-metal-dependent TIM barrel enzymes"/>
    <property type="match status" value="1"/>
</dbReference>
<keyword evidence="3" id="KW-1185">Reference proteome</keyword>
<sequence length="282" mass="31308">MSDWPIGISTGAFYQRPILKCLEDIRDAGFTIVEICSYPAHLNYRDLAEVTQAAQRLRELQLEPYSFHAPFADQIDITSLDESTRAASVGAVETAAIAAAELGARNFVIHPGPERSPVRGEERLLRMERGAESLNYLAERCRQLGTALVMENMLPHLCFGLTKDMLWMLGAIDRVDVGLCLDTGHAFLSGDITKVVHKLSGHLWMVHANDNYGERDDHFPPGQGRIDWKALVGQLAHVHFDGAIILEIGLTSAGTFDFGAAQQSRKYLHELAGEHELAERFK</sequence>
<evidence type="ECO:0000313" key="3">
    <source>
        <dbReference type="Proteomes" id="UP000326837"/>
    </source>
</evidence>
<dbReference type="Proteomes" id="UP000326837">
    <property type="component" value="Chromosome"/>
</dbReference>
<dbReference type="PANTHER" id="PTHR12110:SF21">
    <property type="entry name" value="XYLOSE ISOMERASE-LIKE TIM BARREL DOMAIN-CONTAINING PROTEIN"/>
    <property type="match status" value="1"/>
</dbReference>
<reference evidence="3" key="1">
    <citation type="submission" date="2019-10" db="EMBL/GenBank/DDBJ databases">
        <title>Lacipirellula parvula gen. nov., sp. nov., representing a lineage of planctomycetes widespread in freshwater anoxic habitats, and description of the family Lacipirellulaceae.</title>
        <authorList>
            <person name="Dedysh S.N."/>
            <person name="Kulichevskaya I.S."/>
            <person name="Beletsky A.V."/>
            <person name="Rakitin A.L."/>
            <person name="Mardanov A.V."/>
            <person name="Ivanova A.A."/>
            <person name="Saltykova V.X."/>
            <person name="Rijpstra W.I.C."/>
            <person name="Sinninghe Damste J.S."/>
            <person name="Ravin N.V."/>
        </authorList>
    </citation>
    <scope>NUCLEOTIDE SEQUENCE [LARGE SCALE GENOMIC DNA]</scope>
    <source>
        <strain evidence="3">PX69</strain>
    </source>
</reference>
<evidence type="ECO:0000313" key="2">
    <source>
        <dbReference type="EMBL" id="BBO34321.1"/>
    </source>
</evidence>
<dbReference type="EMBL" id="AP021861">
    <property type="protein sequence ID" value="BBO34321.1"/>
    <property type="molecule type" value="Genomic_DNA"/>
</dbReference>
<dbReference type="RefSeq" id="WP_152099922.1">
    <property type="nucleotide sequence ID" value="NZ_AP021861.1"/>
</dbReference>
<gene>
    <name evidence="2" type="ORF">PLANPX_3933</name>
</gene>
<dbReference type="KEGG" id="lpav:PLANPX_3933"/>